<dbReference type="PANTHER" id="PTHR42798">
    <property type="entry name" value="LIPOPROTEIN-RELEASING SYSTEM ATP-BINDING PROTEIN LOLD"/>
    <property type="match status" value="1"/>
</dbReference>
<protein>
    <submittedName>
        <fullName evidence="7">ABC transporter (ATP-binding protein) efflux of cationic peptides</fullName>
    </submittedName>
    <submittedName>
        <fullName evidence="8">ABC-type transport system, ATP-binding protein</fullName>
        <ecNumber evidence="8">3.6.3.-</ecNumber>
    </submittedName>
</protein>
<evidence type="ECO:0000256" key="2">
    <source>
        <dbReference type="ARBA" id="ARBA00022448"/>
    </source>
</evidence>
<evidence type="ECO:0000313" key="8">
    <source>
        <dbReference type="EMBL" id="CDT22456.1"/>
    </source>
</evidence>
<reference evidence="8" key="1">
    <citation type="submission" date="2014-07" db="EMBL/GenBank/DDBJ databases">
        <authorList>
            <person name="Monot Marc"/>
        </authorList>
    </citation>
    <scope>NUCLEOTIDE SEQUENCE</scope>
    <source>
        <strain evidence="8">7032989</strain>
        <strain evidence="7">7032994</strain>
    </source>
</reference>
<dbReference type="PANTHER" id="PTHR42798:SF7">
    <property type="entry name" value="ALPHA-D-RIBOSE 1-METHYLPHOSPHONATE 5-TRIPHOSPHATE SYNTHASE SUBUNIT PHNL"/>
    <property type="match status" value="1"/>
</dbReference>
<evidence type="ECO:0000259" key="5">
    <source>
        <dbReference type="PROSITE" id="PS50893"/>
    </source>
</evidence>
<evidence type="ECO:0000256" key="1">
    <source>
        <dbReference type="ARBA" id="ARBA00005417"/>
    </source>
</evidence>
<dbReference type="Gene3D" id="3.40.50.300">
    <property type="entry name" value="P-loop containing nucleotide triphosphate hydrolases"/>
    <property type="match status" value="1"/>
</dbReference>
<dbReference type="InterPro" id="IPR003439">
    <property type="entry name" value="ABC_transporter-like_ATP-bd"/>
</dbReference>
<dbReference type="RefSeq" id="WP_021366590.1">
    <property type="nucleotide sequence ID" value="NZ_BBYB01000069.1"/>
</dbReference>
<dbReference type="GO" id="GO:0022857">
    <property type="term" value="F:transmembrane transporter activity"/>
    <property type="evidence" value="ECO:0007669"/>
    <property type="project" value="UniProtKB-ARBA"/>
</dbReference>
<keyword evidence="4 8" id="KW-0067">ATP-binding</keyword>
<sequence>MEEILSVENIKKEYGRKGSKHEALRGITFKVYKGEFVGIMGSSGAGKSTLLNIISTMDLPSSGDIYINGKNTIKMKQNELADFRRDNLGFVFQDSNLLDTLTIKENIMLPLSLKNERVSVIENRIKEISKELNIESILDKYPGEVSGGQKQRGAVCRAIATKPSLVLADEPTGALDSKSARDLLNCLLKLNKDSNKTILMVTHDAISASFCNRILFIKDGIIFTEIVKGESNREFYNKIVNTVSLIGGVNKNDFI</sequence>
<keyword evidence="8" id="KW-0378">Hydrolase</keyword>
<dbReference type="InterPro" id="IPR027417">
    <property type="entry name" value="P-loop_NTPase"/>
</dbReference>
<dbReference type="InterPro" id="IPR003593">
    <property type="entry name" value="AAA+_ATPase"/>
</dbReference>
<dbReference type="GO" id="GO:0005524">
    <property type="term" value="F:ATP binding"/>
    <property type="evidence" value="ECO:0007669"/>
    <property type="project" value="UniProtKB-KW"/>
</dbReference>
<keyword evidence="3" id="KW-0547">Nucleotide-binding</keyword>
<comment type="similarity">
    <text evidence="1">Belongs to the ABC transporter superfamily.</text>
</comment>
<dbReference type="EMBL" id="LK932486">
    <property type="protein sequence ID" value="CDS84554.1"/>
    <property type="molecule type" value="Genomic_DNA"/>
</dbReference>
<organism evidence="8">
    <name type="scientific">Clostridioides difficile</name>
    <name type="common">Peptoclostridium difficile</name>
    <dbReference type="NCBI Taxonomy" id="1496"/>
    <lineage>
        <taxon>Bacteria</taxon>
        <taxon>Bacillati</taxon>
        <taxon>Bacillota</taxon>
        <taxon>Clostridia</taxon>
        <taxon>Peptostreptococcales</taxon>
        <taxon>Peptostreptococcaceae</taxon>
        <taxon>Clostridioides</taxon>
    </lineage>
</organism>
<dbReference type="EC" id="3.6.3.-" evidence="8"/>
<name>A0A031WAN3_CLODI</name>
<keyword evidence="2" id="KW-0813">Transport</keyword>
<gene>
    <name evidence="7" type="primary">yxdL</name>
    <name evidence="8" type="ORF">BN1095_340298</name>
    <name evidence="6" type="ORF">BN1096_350008</name>
    <name evidence="7" type="ORF">BN1097_580009</name>
</gene>
<evidence type="ECO:0000313" key="6">
    <source>
        <dbReference type="EMBL" id="CDS84554.1"/>
    </source>
</evidence>
<evidence type="ECO:0000313" key="7">
    <source>
        <dbReference type="EMBL" id="CDS86627.1"/>
    </source>
</evidence>
<dbReference type="EMBL" id="LK933005">
    <property type="protein sequence ID" value="CDT22456.1"/>
    <property type="molecule type" value="Genomic_DNA"/>
</dbReference>
<evidence type="ECO:0000256" key="4">
    <source>
        <dbReference type="ARBA" id="ARBA00022840"/>
    </source>
</evidence>
<dbReference type="PROSITE" id="PS50893">
    <property type="entry name" value="ABC_TRANSPORTER_2"/>
    <property type="match status" value="1"/>
</dbReference>
<dbReference type="GO" id="GO:0098796">
    <property type="term" value="C:membrane protein complex"/>
    <property type="evidence" value="ECO:0007669"/>
    <property type="project" value="UniProtKB-ARBA"/>
</dbReference>
<dbReference type="InterPro" id="IPR017911">
    <property type="entry name" value="MacB-like_ATP-bd"/>
</dbReference>
<dbReference type="FunFam" id="3.40.50.300:FF:000032">
    <property type="entry name" value="Export ABC transporter ATP-binding protein"/>
    <property type="match status" value="1"/>
</dbReference>
<feature type="domain" description="ABC transporter" evidence="5">
    <location>
        <begin position="5"/>
        <end position="244"/>
    </location>
</feature>
<dbReference type="EMBL" id="LK932396">
    <property type="protein sequence ID" value="CDS86627.1"/>
    <property type="molecule type" value="Genomic_DNA"/>
</dbReference>
<evidence type="ECO:0000256" key="3">
    <source>
        <dbReference type="ARBA" id="ARBA00022741"/>
    </source>
</evidence>
<dbReference type="AlphaFoldDB" id="A0A031WAN3"/>
<proteinExistence type="inferred from homology"/>
<dbReference type="SMART" id="SM00382">
    <property type="entry name" value="AAA"/>
    <property type="match status" value="1"/>
</dbReference>
<dbReference type="Pfam" id="PF00005">
    <property type="entry name" value="ABC_tran"/>
    <property type="match status" value="1"/>
</dbReference>
<accession>A0A031WAN3</accession>
<dbReference type="GO" id="GO:0016887">
    <property type="term" value="F:ATP hydrolysis activity"/>
    <property type="evidence" value="ECO:0007669"/>
    <property type="project" value="InterPro"/>
</dbReference>
<dbReference type="SUPFAM" id="SSF52540">
    <property type="entry name" value="P-loop containing nucleoside triphosphate hydrolases"/>
    <property type="match status" value="1"/>
</dbReference>
<dbReference type="CDD" id="cd03255">
    <property type="entry name" value="ABC_MJ0796_LolCDE_FtsE"/>
    <property type="match status" value="1"/>
</dbReference>